<evidence type="ECO:0000259" key="9">
    <source>
        <dbReference type="Pfam" id="PF22062"/>
    </source>
</evidence>
<dbReference type="InterPro" id="IPR016722">
    <property type="entry name" value="DNA_pol_alpha_bsu"/>
</dbReference>
<keyword evidence="4 6" id="KW-0235">DNA replication</keyword>
<organism evidence="10 11">
    <name type="scientific">Nakaseomyces bracarensis</name>
    <dbReference type="NCBI Taxonomy" id="273131"/>
    <lineage>
        <taxon>Eukaryota</taxon>
        <taxon>Fungi</taxon>
        <taxon>Dikarya</taxon>
        <taxon>Ascomycota</taxon>
        <taxon>Saccharomycotina</taxon>
        <taxon>Saccharomycetes</taxon>
        <taxon>Saccharomycetales</taxon>
        <taxon>Saccharomycetaceae</taxon>
        <taxon>Nakaseomyces</taxon>
    </lineage>
</organism>
<evidence type="ECO:0000256" key="4">
    <source>
        <dbReference type="ARBA" id="ARBA00022705"/>
    </source>
</evidence>
<feature type="region of interest" description="Disordered" evidence="7">
    <location>
        <begin position="77"/>
        <end position="160"/>
    </location>
</feature>
<evidence type="ECO:0000256" key="6">
    <source>
        <dbReference type="PIRNR" id="PIRNR018300"/>
    </source>
</evidence>
<dbReference type="EMBL" id="JBEVYD010000003">
    <property type="protein sequence ID" value="KAL3234318.1"/>
    <property type="molecule type" value="Genomic_DNA"/>
</dbReference>
<name>A0ABR4NYN8_9SACH</name>
<accession>A0ABR4NYN8</accession>
<evidence type="ECO:0000313" key="11">
    <source>
        <dbReference type="Proteomes" id="UP001623330"/>
    </source>
</evidence>
<evidence type="ECO:0000256" key="5">
    <source>
        <dbReference type="ARBA" id="ARBA00023242"/>
    </source>
</evidence>
<dbReference type="Proteomes" id="UP001623330">
    <property type="component" value="Unassembled WGS sequence"/>
</dbReference>
<dbReference type="Gene3D" id="3.60.21.60">
    <property type="match status" value="2"/>
</dbReference>
<comment type="function">
    <text evidence="6">Accessory subunit of the DNA polymerase alpha complex (also known as the alpha DNA polymerase-primase complex) which plays an essential role in the initiation of DNA synthesis.</text>
</comment>
<keyword evidence="11" id="KW-1185">Reference proteome</keyword>
<feature type="domain" description="DNA polymerase alpha/delta/epsilon subunit B" evidence="8">
    <location>
        <begin position="364"/>
        <end position="597"/>
    </location>
</feature>
<dbReference type="InterPro" id="IPR054300">
    <property type="entry name" value="OB_DPOA2"/>
</dbReference>
<reference evidence="10 11" key="1">
    <citation type="submission" date="2024-05" db="EMBL/GenBank/DDBJ databases">
        <title>Long read based assembly of the Candida bracarensis genome reveals expanded adhesin content.</title>
        <authorList>
            <person name="Marcet-Houben M."/>
            <person name="Ksiezopolska E."/>
            <person name="Gabaldon T."/>
        </authorList>
    </citation>
    <scope>NUCLEOTIDE SEQUENCE [LARGE SCALE GENOMIC DNA]</scope>
    <source>
        <strain evidence="10 11">CBM6</strain>
    </source>
</reference>
<dbReference type="Pfam" id="PF22062">
    <property type="entry name" value="OB_DPOA2"/>
    <property type="match status" value="1"/>
</dbReference>
<evidence type="ECO:0000259" key="8">
    <source>
        <dbReference type="Pfam" id="PF04042"/>
    </source>
</evidence>
<evidence type="ECO:0000256" key="1">
    <source>
        <dbReference type="ARBA" id="ARBA00004123"/>
    </source>
</evidence>
<evidence type="ECO:0000256" key="2">
    <source>
        <dbReference type="ARBA" id="ARBA00007299"/>
    </source>
</evidence>
<comment type="caution">
    <text evidence="10">The sequence shown here is derived from an EMBL/GenBank/DDBJ whole genome shotgun (WGS) entry which is preliminary data.</text>
</comment>
<proteinExistence type="inferred from homology"/>
<evidence type="ECO:0000256" key="7">
    <source>
        <dbReference type="SAM" id="MobiDB-lite"/>
    </source>
</evidence>
<feature type="compositionally biased region" description="Polar residues" evidence="7">
    <location>
        <begin position="149"/>
        <end position="160"/>
    </location>
</feature>
<comment type="subcellular location">
    <subcellularLocation>
        <location evidence="1 6">Nucleus</location>
    </subcellularLocation>
</comment>
<dbReference type="PIRSF" id="PIRSF018300">
    <property type="entry name" value="DNA_pol_alph_2"/>
    <property type="match status" value="1"/>
</dbReference>
<protein>
    <recommendedName>
        <fullName evidence="3 6">DNA polymerase alpha subunit B</fullName>
    </recommendedName>
</protein>
<comment type="similarity">
    <text evidence="2 6">Belongs to the DNA polymerase alpha subunit B family.</text>
</comment>
<dbReference type="InterPro" id="IPR007185">
    <property type="entry name" value="DNA_pol_a/d/e_bsu"/>
</dbReference>
<dbReference type="Pfam" id="PF04042">
    <property type="entry name" value="DNA_pol_E_B"/>
    <property type="match status" value="1"/>
</dbReference>
<gene>
    <name evidence="10" type="ORF">RNJ44_03080</name>
</gene>
<feature type="compositionally biased region" description="Polar residues" evidence="7">
    <location>
        <begin position="97"/>
        <end position="113"/>
    </location>
</feature>
<evidence type="ECO:0000256" key="3">
    <source>
        <dbReference type="ARBA" id="ARBA00018596"/>
    </source>
</evidence>
<dbReference type="PANTHER" id="PTHR23061">
    <property type="entry name" value="DNA POLYMERASE 2 ALPHA 70 KDA SUBUNIT"/>
    <property type="match status" value="1"/>
</dbReference>
<feature type="domain" description="DNA polymerase alpha subunit B OB" evidence="9">
    <location>
        <begin position="227"/>
        <end position="335"/>
    </location>
</feature>
<sequence>MTASESLVAQFGPEAKNTSIITVLENLMQLHSLDVEELYIRWEQFSYQRHEKQTELTLKNLDAFKQFLQHQIEKKSTQVSSAIKKPNGIKKTKPIRSLNSSPAFGFNIPNTPTLKKRKLQGRSTEVKQESSSSKLEFNSDDRLDEKPIVQSSPFGSTIKNESGANMPLKLRESNKLLDSLNPESIEVADGIDLDSDIQDKRVNISPFYDPKKYRFRTMRQKIQEAADVLDDQIETFYDIFNNHYKLTSTDFTDPTVQSQSEVFAVGRIVPDSTLSEGFPNVNAIALETSRNHGIGRRIRLDLSEIKEVSLFLGQIVAIRGKNATGEYFKVEEVLSMPYPDSPVSTSEEIQEIQSNMDNTPMKAVITSGPYTSDETIDFEILSNFIERLNTDIRPHVVVMFGPFLDITHPLIEQGKLPIFPGIKSQPRNLDEIIQKVLVPILKKIDSRIQVVLVPSTRDVFSKHAAYPQDSFDRKNLQLPKNFKCFANPSTFQLNEAFVGCSNVDIYKDMKEITKGGATSMRNRFDRVTEHVLQQRRYYPVFPGGTRKQVIGKDNNGKNIYEHISGADLDVPYLPLTEFVGGFTPDILIIPSELQHFARVVQNVVVINPGKFVLPKGGNGSFAQLTVTCPDLESGDLTKIESDETTYLHNVWKRSRVDILTS</sequence>
<evidence type="ECO:0000313" key="10">
    <source>
        <dbReference type="EMBL" id="KAL3234318.1"/>
    </source>
</evidence>
<dbReference type="PANTHER" id="PTHR23061:SF12">
    <property type="entry name" value="DNA POLYMERASE ALPHA SUBUNIT B"/>
    <property type="match status" value="1"/>
</dbReference>
<feature type="compositionally biased region" description="Basic and acidic residues" evidence="7">
    <location>
        <begin position="137"/>
        <end position="147"/>
    </location>
</feature>
<keyword evidence="5 6" id="KW-0539">Nucleus</keyword>